<feature type="region of interest" description="Disordered" evidence="1">
    <location>
        <begin position="902"/>
        <end position="935"/>
    </location>
</feature>
<accession>A0A1Z5T1A6</accession>
<feature type="region of interest" description="Disordered" evidence="1">
    <location>
        <begin position="56"/>
        <end position="270"/>
    </location>
</feature>
<feature type="compositionally biased region" description="Low complexity" evidence="1">
    <location>
        <begin position="489"/>
        <end position="515"/>
    </location>
</feature>
<feature type="compositionally biased region" description="Acidic residues" evidence="1">
    <location>
        <begin position="652"/>
        <end position="665"/>
    </location>
</feature>
<feature type="compositionally biased region" description="Polar residues" evidence="1">
    <location>
        <begin position="393"/>
        <end position="402"/>
    </location>
</feature>
<sequence length="1125" mass="122120">MRTVASLVGSATSTSISAIGLNLASAAREEPASSHAVHPPRRQEMTEVATFALPQFEPHLPKLDSELHPSFSTSQQQKHFPRRQERRSEAFQLPPLRSEHPGLTTRRGSGSGSGSLGSARGEQTAKSWNEGSPLQASTNPPGVRPQSWLRRLSSSMASSRDSSQPPSRPASTTHTPSNASVAFSHADSTTPVFGRARSSQLPPNKLVKRASSVRSTLGSPSQSPGSRLPLPVFRRPATSHQRSATMQDILSDTSRSDRLSLDAHSSLPPDARDMQLRHYFTPRIAADEALPGRRRNSTGIPNPIKRIYPDRKYKPVLVSFREGVKRPAVQVDDRPSSSEQGSVKRLDLAPNAASSPLTDQPPPDDDNATSRRSFSIGDWLPSGPQPLWRRPSSGRSKATLTKSTRRTRPRNTSVPATSMGSALSNAASGESERPAKRRDLTDPSSAGQVAYSHSTNSNVPTQQSPEIQLSLGTDRPHPQQSPLTGSPFASISQAASLSQAERQRSSSAASQRVAAPNFRVSGAQSEVTLSTIESESDRRSTGGFSTDYQSDTVYDSFPTRTTRSSSGKRGPPIDTIFDESPPLHSGRSTKLGDLLSDKGQDGLPAHSTIEEEGSTITTPVRSIPEKSHDITPPVRSGAQQLFLSSPPAIMPDPDEIDWDAPDEGPSDSGLGMQQNDDSEVPDISEKNLSVRFGAALSGNGVPTSVHSTPVRNSNGAIDRTNPFDWSEMKPSPSYQVSDSPPRPRTVHGKKEPDQRGSRAAGRRAPSGMHSRSHSVPIVPDVDGKRSVVANKFGTWGVGSKGVTEDWNEDFDFEEDIPPVPELPSSASMDRRVDSGNAMRVPRSIREQQDNVMANISLLREWGLAIEELKDLKMRAVALDMLKGPESQAAWQEVDAMIELADQESEEDTLQPRRSPPSSPGFDFSAFDEPVPELSPLPRPRVEMVVGAGEFTRSDDAEETSSRAVVSPEPGDAPSPAMHGRPRKDSEAVARSVIEALQSKRVVSDPSLKPAAPTKKVPFDTATLRHIVPYVNGLKRQVKDALQEAEGLYTSPIRRQTSGELAEREESVDQSLRSIFDSPQPESPTTKRLSRREQAVTDHDEPEATKKPQHDDDLTRRMHNLSLPTS</sequence>
<dbReference type="AlphaFoldDB" id="A0A1Z5T1A6"/>
<feature type="compositionally biased region" description="Polar residues" evidence="1">
    <location>
        <begin position="172"/>
        <end position="202"/>
    </location>
</feature>
<dbReference type="InterPro" id="IPR045342">
    <property type="entry name" value="Etd1"/>
</dbReference>
<comment type="caution">
    <text evidence="2">The sequence shown here is derived from an EMBL/GenBank/DDBJ whole genome shotgun (WGS) entry which is preliminary data.</text>
</comment>
<feature type="compositionally biased region" description="Basic and acidic residues" evidence="1">
    <location>
        <begin position="430"/>
        <end position="441"/>
    </location>
</feature>
<evidence type="ECO:0000313" key="2">
    <source>
        <dbReference type="EMBL" id="OTA28579.1"/>
    </source>
</evidence>
<feature type="region of interest" description="Disordered" evidence="1">
    <location>
        <begin position="951"/>
        <end position="987"/>
    </location>
</feature>
<feature type="compositionally biased region" description="Polar residues" evidence="1">
    <location>
        <begin position="410"/>
        <end position="428"/>
    </location>
</feature>
<feature type="compositionally biased region" description="Low complexity" evidence="1">
    <location>
        <begin position="757"/>
        <end position="767"/>
    </location>
</feature>
<feature type="compositionally biased region" description="Polar residues" evidence="1">
    <location>
        <begin position="542"/>
        <end position="567"/>
    </location>
</feature>
<evidence type="ECO:0000256" key="1">
    <source>
        <dbReference type="SAM" id="MobiDB-lite"/>
    </source>
</evidence>
<feature type="region of interest" description="Disordered" evidence="1">
    <location>
        <begin position="328"/>
        <end position="779"/>
    </location>
</feature>
<dbReference type="GO" id="GO:0005096">
    <property type="term" value="F:GTPase activator activity"/>
    <property type="evidence" value="ECO:0007669"/>
    <property type="project" value="InterPro"/>
</dbReference>
<organism evidence="2 3">
    <name type="scientific">Hortaea werneckii EXF-2000</name>
    <dbReference type="NCBI Taxonomy" id="1157616"/>
    <lineage>
        <taxon>Eukaryota</taxon>
        <taxon>Fungi</taxon>
        <taxon>Dikarya</taxon>
        <taxon>Ascomycota</taxon>
        <taxon>Pezizomycotina</taxon>
        <taxon>Dothideomycetes</taxon>
        <taxon>Dothideomycetidae</taxon>
        <taxon>Mycosphaerellales</taxon>
        <taxon>Teratosphaeriaceae</taxon>
        <taxon>Hortaea</taxon>
    </lineage>
</organism>
<feature type="compositionally biased region" description="Polar residues" evidence="1">
    <location>
        <begin position="442"/>
        <end position="471"/>
    </location>
</feature>
<feature type="region of interest" description="Disordered" evidence="1">
    <location>
        <begin position="287"/>
        <end position="307"/>
    </location>
</feature>
<feature type="compositionally biased region" description="Polar residues" evidence="1">
    <location>
        <begin position="700"/>
        <end position="715"/>
    </location>
</feature>
<dbReference type="InParanoid" id="A0A1Z5T1A6"/>
<reference evidence="2 3" key="1">
    <citation type="submission" date="2017-01" db="EMBL/GenBank/DDBJ databases">
        <title>The recent genome duplication of the halophilic yeast Hortaea werneckii: insights from long-read sequencing.</title>
        <authorList>
            <person name="Sinha S."/>
            <person name="Flibotte S."/>
            <person name="Neira M."/>
            <person name="Lenassi M."/>
            <person name="Gostincar C."/>
            <person name="Stajich J.E."/>
            <person name="Nislow C.E."/>
        </authorList>
    </citation>
    <scope>NUCLEOTIDE SEQUENCE [LARGE SCALE GENOMIC DNA]</scope>
    <source>
        <strain evidence="2 3">EXF-2000</strain>
    </source>
</reference>
<feature type="compositionally biased region" description="Polar residues" evidence="1">
    <location>
        <begin position="212"/>
        <end position="225"/>
    </location>
</feature>
<dbReference type="EMBL" id="MUNK01000158">
    <property type="protein sequence ID" value="OTA28579.1"/>
    <property type="molecule type" value="Genomic_DNA"/>
</dbReference>
<feature type="compositionally biased region" description="Polar residues" evidence="1">
    <location>
        <begin position="522"/>
        <end position="533"/>
    </location>
</feature>
<evidence type="ECO:0000313" key="3">
    <source>
        <dbReference type="Proteomes" id="UP000194280"/>
    </source>
</evidence>
<feature type="compositionally biased region" description="Polar residues" evidence="1">
    <location>
        <begin position="124"/>
        <end position="140"/>
    </location>
</feature>
<dbReference type="Pfam" id="PF20162">
    <property type="entry name" value="Etd1"/>
    <property type="match status" value="1"/>
</dbReference>
<keyword evidence="3" id="KW-1185">Reference proteome</keyword>
<feature type="compositionally biased region" description="Low complexity" evidence="1">
    <location>
        <begin position="147"/>
        <end position="171"/>
    </location>
</feature>
<protein>
    <submittedName>
        <fullName evidence="2">Uncharacterized protein</fullName>
    </submittedName>
</protein>
<proteinExistence type="predicted"/>
<feature type="region of interest" description="Disordered" evidence="1">
    <location>
        <begin position="1044"/>
        <end position="1125"/>
    </location>
</feature>
<dbReference type="GO" id="GO:1902412">
    <property type="term" value="P:regulation of mitotic cytokinesis"/>
    <property type="evidence" value="ECO:0007669"/>
    <property type="project" value="InterPro"/>
</dbReference>
<gene>
    <name evidence="2" type="ORF">BTJ68_09748</name>
</gene>
<dbReference type="OrthoDB" id="5346713at2759"/>
<feature type="compositionally biased region" description="Basic and acidic residues" evidence="1">
    <location>
        <begin position="331"/>
        <end position="347"/>
    </location>
</feature>
<feature type="compositionally biased region" description="Basic and acidic residues" evidence="1">
    <location>
        <begin position="1090"/>
        <end position="1115"/>
    </location>
</feature>
<dbReference type="VEuPathDB" id="FungiDB:BTJ68_09748"/>
<name>A0A1Z5T1A6_HORWE</name>
<dbReference type="Proteomes" id="UP000194280">
    <property type="component" value="Unassembled WGS sequence"/>
</dbReference>